<feature type="transmembrane region" description="Helical" evidence="7">
    <location>
        <begin position="94"/>
        <end position="122"/>
    </location>
</feature>
<reference evidence="9 10" key="1">
    <citation type="submission" date="2019-03" db="EMBL/GenBank/DDBJ databases">
        <title>Primorskyibacter sp. SS33 isolated from sediments.</title>
        <authorList>
            <person name="Xunke S."/>
        </authorList>
    </citation>
    <scope>NUCLEOTIDE SEQUENCE [LARGE SCALE GENOMIC DNA]</scope>
    <source>
        <strain evidence="9 10">SS33</strain>
    </source>
</reference>
<comment type="similarity">
    <text evidence="7">Belongs to the TRAP transporter large permease family.</text>
</comment>
<dbReference type="NCBIfam" id="TIGR00786">
    <property type="entry name" value="dctM"/>
    <property type="match status" value="1"/>
</dbReference>
<feature type="transmembrane region" description="Helical" evidence="7">
    <location>
        <begin position="215"/>
        <end position="233"/>
    </location>
</feature>
<feature type="domain" description="TRAP C4-dicarboxylate transport system permease DctM subunit" evidence="8">
    <location>
        <begin position="9"/>
        <end position="415"/>
    </location>
</feature>
<comment type="subcellular location">
    <subcellularLocation>
        <location evidence="1 7">Cell inner membrane</location>
        <topology evidence="1 7">Multi-pass membrane protein</topology>
    </subcellularLocation>
</comment>
<feature type="transmembrane region" description="Helical" evidence="7">
    <location>
        <begin position="354"/>
        <end position="379"/>
    </location>
</feature>
<feature type="transmembrane region" description="Helical" evidence="7">
    <location>
        <begin position="6"/>
        <end position="33"/>
    </location>
</feature>
<dbReference type="GO" id="GO:0005886">
    <property type="term" value="C:plasma membrane"/>
    <property type="evidence" value="ECO:0007669"/>
    <property type="project" value="UniProtKB-SubCell"/>
</dbReference>
<keyword evidence="6 7" id="KW-0472">Membrane</keyword>
<feature type="transmembrane region" description="Helical" evidence="7">
    <location>
        <begin position="167"/>
        <end position="190"/>
    </location>
</feature>
<evidence type="ECO:0000313" key="10">
    <source>
        <dbReference type="Proteomes" id="UP000295701"/>
    </source>
</evidence>
<proteinExistence type="inferred from homology"/>
<keyword evidence="3 7" id="KW-0997">Cell inner membrane</keyword>
<evidence type="ECO:0000256" key="5">
    <source>
        <dbReference type="ARBA" id="ARBA00022989"/>
    </source>
</evidence>
<feature type="transmembrane region" description="Helical" evidence="7">
    <location>
        <begin position="263"/>
        <end position="281"/>
    </location>
</feature>
<evidence type="ECO:0000256" key="1">
    <source>
        <dbReference type="ARBA" id="ARBA00004429"/>
    </source>
</evidence>
<dbReference type="InterPro" id="IPR004681">
    <property type="entry name" value="TRAP_DctM"/>
</dbReference>
<dbReference type="PANTHER" id="PTHR33362:SF5">
    <property type="entry name" value="C4-DICARBOXYLATE TRAP TRANSPORTER LARGE PERMEASE PROTEIN DCTM"/>
    <property type="match status" value="1"/>
</dbReference>
<dbReference type="InterPro" id="IPR010656">
    <property type="entry name" value="DctM"/>
</dbReference>
<evidence type="ECO:0000313" key="9">
    <source>
        <dbReference type="EMBL" id="TDL81255.1"/>
    </source>
</evidence>
<dbReference type="PIRSF" id="PIRSF006066">
    <property type="entry name" value="HI0050"/>
    <property type="match status" value="1"/>
</dbReference>
<comment type="caution">
    <text evidence="9">The sequence shown here is derived from an EMBL/GenBank/DDBJ whole genome shotgun (WGS) entry which is preliminary data.</text>
</comment>
<protein>
    <recommendedName>
        <fullName evidence="7">TRAP transporter large permease protein</fullName>
    </recommendedName>
</protein>
<evidence type="ECO:0000259" key="8">
    <source>
        <dbReference type="Pfam" id="PF06808"/>
    </source>
</evidence>
<sequence length="427" mass="44332">MNAIFFSLLGLLLASSTPIFIALAGAVMIVIWLDGMMPMAIVVERMFSGIDSFALMAIPFFILTGNLMGVGGLSRRIVGFADLLVGRLTGGLGITTVCSCMFFGAISGSSPATVVAVGNILYPALTDGGYKRRFSIGLIVASGSLGIIIPPSVVMIVYAAVTGVSVGALFMAGVGAGLVYALVFIAYAVFHARRHDIPRTPPPTWGQLWQGLKDASWGLGVPVVILGGIYGGIFTPTEAAAVSVVYAGFVSAVIYREKTPRELFAAVAGSAATTAQVMIILSAAGVLAWYLTSQGLAVAIANTILSFSDTPTELFLLINVAVLVAGMFLDAASIMVILGPLLYKVGLTVGIDPVHLGVVLTVNGAIGMFTPPFGLNLFVASSLGNVTYEQAVRGSLPFIGLALLALGVVTYVPEISMWLPRLLYAGL</sequence>
<comment type="function">
    <text evidence="7">Part of the tripartite ATP-independent periplasmic (TRAP) transport system.</text>
</comment>
<gene>
    <name evidence="9" type="ORF">E2L08_06165</name>
</gene>
<organism evidence="9 10">
    <name type="scientific">Palleronia sediminis</name>
    <dbReference type="NCBI Taxonomy" id="2547833"/>
    <lineage>
        <taxon>Bacteria</taxon>
        <taxon>Pseudomonadati</taxon>
        <taxon>Pseudomonadota</taxon>
        <taxon>Alphaproteobacteria</taxon>
        <taxon>Rhodobacterales</taxon>
        <taxon>Roseobacteraceae</taxon>
        <taxon>Palleronia</taxon>
    </lineage>
</organism>
<dbReference type="RefSeq" id="WP_133396198.1">
    <property type="nucleotide sequence ID" value="NZ_SNAA01000005.1"/>
</dbReference>
<keyword evidence="7" id="KW-0813">Transport</keyword>
<keyword evidence="5 7" id="KW-1133">Transmembrane helix</keyword>
<feature type="transmembrane region" description="Helical" evidence="7">
    <location>
        <begin position="391"/>
        <end position="412"/>
    </location>
</feature>
<evidence type="ECO:0000256" key="4">
    <source>
        <dbReference type="ARBA" id="ARBA00022692"/>
    </source>
</evidence>
<evidence type="ECO:0000256" key="6">
    <source>
        <dbReference type="ARBA" id="ARBA00023136"/>
    </source>
</evidence>
<dbReference type="GO" id="GO:0022857">
    <property type="term" value="F:transmembrane transporter activity"/>
    <property type="evidence" value="ECO:0007669"/>
    <property type="project" value="UniProtKB-UniRule"/>
</dbReference>
<dbReference type="Pfam" id="PF06808">
    <property type="entry name" value="DctM"/>
    <property type="match status" value="1"/>
</dbReference>
<dbReference type="OrthoDB" id="9790209at2"/>
<feature type="transmembrane region" description="Helical" evidence="7">
    <location>
        <begin position="134"/>
        <end position="161"/>
    </location>
</feature>
<evidence type="ECO:0000256" key="7">
    <source>
        <dbReference type="RuleBase" id="RU369079"/>
    </source>
</evidence>
<dbReference type="Proteomes" id="UP000295701">
    <property type="component" value="Unassembled WGS sequence"/>
</dbReference>
<evidence type="ECO:0000256" key="3">
    <source>
        <dbReference type="ARBA" id="ARBA00022519"/>
    </source>
</evidence>
<keyword evidence="4 7" id="KW-0812">Transmembrane</keyword>
<feature type="transmembrane region" description="Helical" evidence="7">
    <location>
        <begin position="287"/>
        <end position="307"/>
    </location>
</feature>
<dbReference type="PANTHER" id="PTHR33362">
    <property type="entry name" value="SIALIC ACID TRAP TRANSPORTER PERMEASE PROTEIN SIAT-RELATED"/>
    <property type="match status" value="1"/>
</dbReference>
<feature type="transmembrane region" description="Helical" evidence="7">
    <location>
        <begin position="239"/>
        <end position="256"/>
    </location>
</feature>
<name>A0A4R6ADR9_9RHOB</name>
<feature type="transmembrane region" description="Helical" evidence="7">
    <location>
        <begin position="53"/>
        <end position="74"/>
    </location>
</feature>
<accession>A0A4R6ADR9</accession>
<dbReference type="AlphaFoldDB" id="A0A4R6ADR9"/>
<keyword evidence="10" id="KW-1185">Reference proteome</keyword>
<evidence type="ECO:0000256" key="2">
    <source>
        <dbReference type="ARBA" id="ARBA00022475"/>
    </source>
</evidence>
<feature type="transmembrane region" description="Helical" evidence="7">
    <location>
        <begin position="314"/>
        <end position="342"/>
    </location>
</feature>
<dbReference type="EMBL" id="SNAA01000005">
    <property type="protein sequence ID" value="TDL81255.1"/>
    <property type="molecule type" value="Genomic_DNA"/>
</dbReference>
<comment type="subunit">
    <text evidence="7">The complex comprises the extracytoplasmic solute receptor protein and the two transmembrane proteins.</text>
</comment>
<keyword evidence="2" id="KW-1003">Cell membrane</keyword>